<proteinExistence type="inferred from homology"/>
<keyword evidence="7 9" id="KW-0472">Membrane</keyword>
<reference evidence="10" key="1">
    <citation type="journal article" date="2021" name="PeerJ">
        <title>Extensive microbial diversity within the chicken gut microbiome revealed by metagenomics and culture.</title>
        <authorList>
            <person name="Gilroy R."/>
            <person name="Ravi A."/>
            <person name="Getino M."/>
            <person name="Pursley I."/>
            <person name="Horton D.L."/>
            <person name="Alikhan N.F."/>
            <person name="Baker D."/>
            <person name="Gharbi K."/>
            <person name="Hall N."/>
            <person name="Watson M."/>
            <person name="Adriaenssens E.M."/>
            <person name="Foster-Nyarko E."/>
            <person name="Jarju S."/>
            <person name="Secka A."/>
            <person name="Antonio M."/>
            <person name="Oren A."/>
            <person name="Chaudhuri R.R."/>
            <person name="La Ragione R."/>
            <person name="Hildebrand F."/>
            <person name="Pallen M.J."/>
        </authorList>
    </citation>
    <scope>NUCLEOTIDE SEQUENCE</scope>
    <source>
        <strain evidence="10">USASDec5-558</strain>
    </source>
</reference>
<dbReference type="AlphaFoldDB" id="A0A9D1WD42"/>
<dbReference type="Proteomes" id="UP000886829">
    <property type="component" value="Unassembled WGS sequence"/>
</dbReference>
<evidence type="ECO:0000256" key="8">
    <source>
        <dbReference type="ARBA" id="ARBA00026081"/>
    </source>
</evidence>
<protein>
    <submittedName>
        <fullName evidence="10">LPS export ABC transporter permease LptG</fullName>
    </submittedName>
</protein>
<comment type="caution">
    <text evidence="10">The sequence shown here is derived from an EMBL/GenBank/DDBJ whole genome shotgun (WGS) entry which is preliminary data.</text>
</comment>
<evidence type="ECO:0000313" key="10">
    <source>
        <dbReference type="EMBL" id="HIX56986.1"/>
    </source>
</evidence>
<dbReference type="InterPro" id="IPR005495">
    <property type="entry name" value="LptG/LptF_permease"/>
</dbReference>
<feature type="transmembrane region" description="Helical" evidence="9">
    <location>
        <begin position="55"/>
        <end position="81"/>
    </location>
</feature>
<organism evidence="10 11">
    <name type="scientific">Candidatus Anaerobiospirillum pullistercoris</name>
    <dbReference type="NCBI Taxonomy" id="2838452"/>
    <lineage>
        <taxon>Bacteria</taxon>
        <taxon>Pseudomonadati</taxon>
        <taxon>Pseudomonadota</taxon>
        <taxon>Gammaproteobacteria</taxon>
        <taxon>Aeromonadales</taxon>
        <taxon>Succinivibrionaceae</taxon>
        <taxon>Anaerobiospirillum</taxon>
    </lineage>
</organism>
<dbReference type="Pfam" id="PF03739">
    <property type="entry name" value="LptF_LptG"/>
    <property type="match status" value="1"/>
</dbReference>
<sequence length="357" mass="40397">MGLRIIDRYIGRTVLTMIVIASVVLCLIAGIITFIDQTRHLGDGDIDFWFLVTYVALRMPGLFVMLFPISVLLGGVIGLGLLSKNSELVVMQSSGLSKTQIILSSCKIIFPLILLVSLIGQLVVPEVQQYAENRYNYAESGGKVSITNWGLWLRDGNDFISVRRVMSDNSIHGVTRFQFDGIDLRKVSYAALGVYNPENKKWDFFNVESTIYGDRNITKYKRSMEQWELYLNPERMEIFSFHSSDLSVPDLIDYIHYLEDNNIESARYRTELYKKFVLPVAMVVMLLLGASTVFGSLRSVPMSARVLFGLVLGFLFYITNEILPNFTYLVGLPPILGVAIPTLFFLLLSLLLLNRKV</sequence>
<evidence type="ECO:0000256" key="5">
    <source>
        <dbReference type="ARBA" id="ARBA00022692"/>
    </source>
</evidence>
<reference evidence="10" key="2">
    <citation type="submission" date="2021-04" db="EMBL/GenBank/DDBJ databases">
        <authorList>
            <person name="Gilroy R."/>
        </authorList>
    </citation>
    <scope>NUCLEOTIDE SEQUENCE</scope>
    <source>
        <strain evidence="10">USASDec5-558</strain>
    </source>
</reference>
<name>A0A9D1WD42_9GAMM</name>
<evidence type="ECO:0000256" key="6">
    <source>
        <dbReference type="ARBA" id="ARBA00022989"/>
    </source>
</evidence>
<dbReference type="PANTHER" id="PTHR33529">
    <property type="entry name" value="SLR0882 PROTEIN-RELATED"/>
    <property type="match status" value="1"/>
</dbReference>
<evidence type="ECO:0000256" key="7">
    <source>
        <dbReference type="ARBA" id="ARBA00023136"/>
    </source>
</evidence>
<feature type="transmembrane region" description="Helical" evidence="9">
    <location>
        <begin position="101"/>
        <end position="124"/>
    </location>
</feature>
<keyword evidence="6 9" id="KW-1133">Transmembrane helix</keyword>
<evidence type="ECO:0000256" key="4">
    <source>
        <dbReference type="ARBA" id="ARBA00022475"/>
    </source>
</evidence>
<evidence type="ECO:0000313" key="11">
    <source>
        <dbReference type="Proteomes" id="UP000886829"/>
    </source>
</evidence>
<evidence type="ECO:0000256" key="1">
    <source>
        <dbReference type="ARBA" id="ARBA00002265"/>
    </source>
</evidence>
<dbReference type="InterPro" id="IPR030923">
    <property type="entry name" value="LptG"/>
</dbReference>
<dbReference type="NCBIfam" id="TIGR04408">
    <property type="entry name" value="LptG_lptG"/>
    <property type="match status" value="1"/>
</dbReference>
<dbReference type="EMBL" id="DXEV01000113">
    <property type="protein sequence ID" value="HIX56986.1"/>
    <property type="molecule type" value="Genomic_DNA"/>
</dbReference>
<feature type="transmembrane region" description="Helical" evidence="9">
    <location>
        <begin position="276"/>
        <end position="294"/>
    </location>
</feature>
<feature type="transmembrane region" description="Helical" evidence="9">
    <location>
        <begin position="306"/>
        <end position="323"/>
    </location>
</feature>
<feature type="transmembrane region" description="Helical" evidence="9">
    <location>
        <begin position="12"/>
        <end position="35"/>
    </location>
</feature>
<keyword evidence="5 9" id="KW-0812">Transmembrane</keyword>
<dbReference type="PANTHER" id="PTHR33529:SF2">
    <property type="entry name" value="LIPOPOLYSACCHARIDE EXPORT SYSTEM PERMEASE PROTEIN LPTG"/>
    <property type="match status" value="1"/>
</dbReference>
<dbReference type="GO" id="GO:0043190">
    <property type="term" value="C:ATP-binding cassette (ABC) transporter complex"/>
    <property type="evidence" value="ECO:0007669"/>
    <property type="project" value="InterPro"/>
</dbReference>
<evidence type="ECO:0000256" key="3">
    <source>
        <dbReference type="ARBA" id="ARBA00007725"/>
    </source>
</evidence>
<dbReference type="GO" id="GO:0055085">
    <property type="term" value="P:transmembrane transport"/>
    <property type="evidence" value="ECO:0007669"/>
    <property type="project" value="InterPro"/>
</dbReference>
<comment type="similarity">
    <text evidence="3">Belongs to the LptF/LptG family.</text>
</comment>
<dbReference type="GO" id="GO:0015920">
    <property type="term" value="P:lipopolysaccharide transport"/>
    <property type="evidence" value="ECO:0007669"/>
    <property type="project" value="TreeGrafter"/>
</dbReference>
<comment type="subunit">
    <text evidence="8">Component of the lipopolysaccharide transport and assembly complex. The LptBFG transporter is composed of two ATP-binding proteins (LptB) and two transmembrane proteins (LptF and LptG).</text>
</comment>
<comment type="subcellular location">
    <subcellularLocation>
        <location evidence="2">Cell membrane</location>
        <topology evidence="2">Multi-pass membrane protein</topology>
    </subcellularLocation>
</comment>
<evidence type="ECO:0000256" key="9">
    <source>
        <dbReference type="SAM" id="Phobius"/>
    </source>
</evidence>
<feature type="transmembrane region" description="Helical" evidence="9">
    <location>
        <begin position="335"/>
        <end position="353"/>
    </location>
</feature>
<comment type="function">
    <text evidence="1">Part of the ABC transporter complex LptBFG involved in the translocation of lipopolysaccharide (LPS) from the inner membrane to the outer membrane.</text>
</comment>
<keyword evidence="4" id="KW-1003">Cell membrane</keyword>
<accession>A0A9D1WD42</accession>
<evidence type="ECO:0000256" key="2">
    <source>
        <dbReference type="ARBA" id="ARBA00004651"/>
    </source>
</evidence>
<gene>
    <name evidence="10" type="primary">lptG</name>
    <name evidence="10" type="ORF">H9850_05900</name>
</gene>